<evidence type="ECO:0000256" key="5">
    <source>
        <dbReference type="SAM" id="MobiDB-lite"/>
    </source>
</evidence>
<evidence type="ECO:0000256" key="3">
    <source>
        <dbReference type="ARBA" id="ARBA00022755"/>
    </source>
</evidence>
<feature type="binding site" evidence="4">
    <location>
        <begin position="36"/>
        <end position="38"/>
    </location>
    <ligand>
        <name>N(1)-(5-phospho-beta-D-ribosyl)glycinamide</name>
        <dbReference type="ChEBI" id="CHEBI:143788"/>
    </ligand>
</feature>
<feature type="domain" description="Formyl transferase N-terminal" evidence="6">
    <location>
        <begin position="27"/>
        <end position="206"/>
    </location>
</feature>
<evidence type="ECO:0000259" key="6">
    <source>
        <dbReference type="Pfam" id="PF00551"/>
    </source>
</evidence>
<dbReference type="InterPro" id="IPR002376">
    <property type="entry name" value="Formyl_transf_N"/>
</dbReference>
<feature type="binding site" evidence="4">
    <location>
        <position position="89"/>
    </location>
    <ligand>
        <name>(6R)-10-formyltetrahydrofolate</name>
        <dbReference type="ChEBI" id="CHEBI:195366"/>
    </ligand>
</feature>
<dbReference type="OrthoDB" id="9806170at2"/>
<comment type="function">
    <text evidence="4">Catalyzes the transfer of a formyl group from 10-formyltetrahydrofolate to 5-phospho-ribosyl-glycinamide (GAR), producing 5-phospho-ribosyl-N-formylglycinamide (FGAR) and tetrahydrofolate.</text>
</comment>
<comment type="catalytic activity">
    <reaction evidence="4">
        <text>N(1)-(5-phospho-beta-D-ribosyl)glycinamide + (6R)-10-formyltetrahydrofolate = N(2)-formyl-N(1)-(5-phospho-beta-D-ribosyl)glycinamide + (6S)-5,6,7,8-tetrahydrofolate + H(+)</text>
        <dbReference type="Rhea" id="RHEA:15053"/>
        <dbReference type="ChEBI" id="CHEBI:15378"/>
        <dbReference type="ChEBI" id="CHEBI:57453"/>
        <dbReference type="ChEBI" id="CHEBI:143788"/>
        <dbReference type="ChEBI" id="CHEBI:147286"/>
        <dbReference type="ChEBI" id="CHEBI:195366"/>
        <dbReference type="EC" id="2.1.2.2"/>
    </reaction>
</comment>
<feature type="compositionally biased region" description="Low complexity" evidence="5">
    <location>
        <begin position="1"/>
        <end position="16"/>
    </location>
</feature>
<evidence type="ECO:0000256" key="1">
    <source>
        <dbReference type="ARBA" id="ARBA00005054"/>
    </source>
</evidence>
<dbReference type="AlphaFoldDB" id="A0A413RQX2"/>
<dbReference type="UniPathway" id="UPA00074">
    <property type="reaction ID" value="UER00126"/>
</dbReference>
<evidence type="ECO:0000313" key="8">
    <source>
        <dbReference type="Proteomes" id="UP000283374"/>
    </source>
</evidence>
<dbReference type="FunFam" id="3.40.50.170:FF:000008">
    <property type="entry name" value="Phosphoribosylglycinamide formyltransferase"/>
    <property type="match status" value="1"/>
</dbReference>
<dbReference type="PANTHER" id="PTHR43369">
    <property type="entry name" value="PHOSPHORIBOSYLGLYCINAMIDE FORMYLTRANSFERASE"/>
    <property type="match status" value="1"/>
</dbReference>
<reference evidence="7 8" key="1">
    <citation type="submission" date="2018-08" db="EMBL/GenBank/DDBJ databases">
        <title>Cellulomonas rhizosphaerae sp. nov., a novel actinomycete isolated from soil.</title>
        <authorList>
            <person name="Tian Y."/>
        </authorList>
    </citation>
    <scope>NUCLEOTIDE SEQUENCE [LARGE SCALE GENOMIC DNA]</scope>
    <source>
        <strain evidence="7 8">NEAU-TCZ24</strain>
    </source>
</reference>
<dbReference type="PANTHER" id="PTHR43369:SF2">
    <property type="entry name" value="PHOSPHORIBOSYLGLYCINAMIDE FORMYLTRANSFERASE"/>
    <property type="match status" value="1"/>
</dbReference>
<comment type="caution">
    <text evidence="7">The sequence shown here is derived from an EMBL/GenBank/DDBJ whole genome shotgun (WGS) entry which is preliminary data.</text>
</comment>
<keyword evidence="8" id="KW-1185">Reference proteome</keyword>
<gene>
    <name evidence="4" type="primary">purN</name>
    <name evidence="7" type="ORF">D1825_01475</name>
</gene>
<dbReference type="HAMAP" id="MF_01930">
    <property type="entry name" value="PurN"/>
    <property type="match status" value="1"/>
</dbReference>
<feature type="site" description="Raises pKa of active site His" evidence="4">
    <location>
        <position position="169"/>
    </location>
</feature>
<dbReference type="EC" id="2.1.2.2" evidence="4"/>
<keyword evidence="3 4" id="KW-0658">Purine biosynthesis</keyword>
<dbReference type="GO" id="GO:0004644">
    <property type="term" value="F:phosphoribosylglycinamide formyltransferase activity"/>
    <property type="evidence" value="ECO:0007669"/>
    <property type="project" value="UniProtKB-UniRule"/>
</dbReference>
<dbReference type="EMBL" id="QWKP01000082">
    <property type="protein sequence ID" value="RHA44392.1"/>
    <property type="molecule type" value="Genomic_DNA"/>
</dbReference>
<feature type="binding site" evidence="4">
    <location>
        <begin position="114"/>
        <end position="117"/>
    </location>
    <ligand>
        <name>(6R)-10-formyltetrahydrofolate</name>
        <dbReference type="ChEBI" id="CHEBI:195366"/>
    </ligand>
</feature>
<dbReference type="InterPro" id="IPR036477">
    <property type="entry name" value="Formyl_transf_N_sf"/>
</dbReference>
<dbReference type="SUPFAM" id="SSF53328">
    <property type="entry name" value="Formyltransferase"/>
    <property type="match status" value="1"/>
</dbReference>
<evidence type="ECO:0000256" key="2">
    <source>
        <dbReference type="ARBA" id="ARBA00022679"/>
    </source>
</evidence>
<proteinExistence type="inferred from homology"/>
<evidence type="ECO:0000313" key="7">
    <source>
        <dbReference type="EMBL" id="RHA44392.1"/>
    </source>
</evidence>
<comment type="similarity">
    <text evidence="4">Belongs to the GART family.</text>
</comment>
<dbReference type="GO" id="GO:0006189">
    <property type="term" value="P:'de novo' IMP biosynthetic process"/>
    <property type="evidence" value="ECO:0007669"/>
    <property type="project" value="UniProtKB-UniRule"/>
</dbReference>
<dbReference type="InterPro" id="IPR004607">
    <property type="entry name" value="GART"/>
</dbReference>
<evidence type="ECO:0000256" key="4">
    <source>
        <dbReference type="HAMAP-Rule" id="MF_01930"/>
    </source>
</evidence>
<keyword evidence="2 4" id="KW-0808">Transferase</keyword>
<feature type="binding site" evidence="4">
    <location>
        <position position="131"/>
    </location>
    <ligand>
        <name>(6R)-10-formyltetrahydrofolate</name>
        <dbReference type="ChEBI" id="CHEBI:195366"/>
    </ligand>
</feature>
<dbReference type="Pfam" id="PF00551">
    <property type="entry name" value="Formyl_trans_N"/>
    <property type="match status" value="1"/>
</dbReference>
<name>A0A413RQX2_9CELL</name>
<dbReference type="NCBIfam" id="TIGR00639">
    <property type="entry name" value="PurN"/>
    <property type="match status" value="1"/>
</dbReference>
<accession>A0A413RQX2</accession>
<dbReference type="Proteomes" id="UP000283374">
    <property type="component" value="Unassembled WGS sequence"/>
</dbReference>
<protein>
    <recommendedName>
        <fullName evidence="4">Phosphoribosylglycinamide formyltransferase</fullName>
        <ecNumber evidence="4">2.1.2.2</ecNumber>
    </recommendedName>
    <alternativeName>
        <fullName evidence="4">5'-phosphoribosylglycinamide transformylase</fullName>
    </alternativeName>
    <alternativeName>
        <fullName evidence="4">GAR transformylase</fullName>
        <shortName evidence="4">GART</shortName>
    </alternativeName>
</protein>
<comment type="pathway">
    <text evidence="1 4">Purine metabolism; IMP biosynthesis via de novo pathway; N(2)-formyl-N(1)-(5-phospho-D-ribosyl)glycinamide from N(1)-(5-phospho-D-ribosyl)glycinamide (10-formyl THF route): step 1/1.</text>
</comment>
<organism evidence="7 8">
    <name type="scientific">Cellulomonas rhizosphaerae</name>
    <dbReference type="NCBI Taxonomy" id="2293719"/>
    <lineage>
        <taxon>Bacteria</taxon>
        <taxon>Bacillati</taxon>
        <taxon>Actinomycetota</taxon>
        <taxon>Actinomycetes</taxon>
        <taxon>Micrococcales</taxon>
        <taxon>Cellulomonadaceae</taxon>
        <taxon>Cellulomonas</taxon>
    </lineage>
</organism>
<feature type="active site" description="Proton donor" evidence="4">
    <location>
        <position position="133"/>
    </location>
</feature>
<dbReference type="Gene3D" id="3.40.50.170">
    <property type="entry name" value="Formyl transferase, N-terminal domain"/>
    <property type="match status" value="1"/>
</dbReference>
<sequence length="224" mass="23194">MPSVTSGPGTSSSQPTAPAHATRSTGRLVVLVSGTGSNLAALLAAHEDPAFGGRVVAVVADRPDIKALEIAHAAGVPTAVVALRDFEDRAAWDRALTEAVAVFSPDLVVLAGFMKLVGKPFLDRFENRIVNTHPALLPSFPGAHGVRDALAYGVTVSGCSVIVVDGGIDAGPILAQEAVPVLPDDDESSLHERIKVVERALLVDVVGRIARDGLTVEGHRARIG</sequence>
<dbReference type="GO" id="GO:0005829">
    <property type="term" value="C:cytosol"/>
    <property type="evidence" value="ECO:0007669"/>
    <property type="project" value="TreeGrafter"/>
</dbReference>
<dbReference type="CDD" id="cd08645">
    <property type="entry name" value="FMT_core_GART"/>
    <property type="match status" value="1"/>
</dbReference>
<feature type="region of interest" description="Disordered" evidence="5">
    <location>
        <begin position="1"/>
        <end position="22"/>
    </location>
</feature>